<dbReference type="OrthoDB" id="5329048at2"/>
<evidence type="ECO:0000259" key="4">
    <source>
        <dbReference type="Pfam" id="PF08308"/>
    </source>
</evidence>
<keyword evidence="6" id="KW-1185">Reference proteome</keyword>
<dbReference type="Proteomes" id="UP000315995">
    <property type="component" value="Chromosome"/>
</dbReference>
<gene>
    <name evidence="5" type="ORF">FIV42_08350</name>
</gene>
<dbReference type="Gene3D" id="1.25.40.10">
    <property type="entry name" value="Tetratricopeptide repeat domain"/>
    <property type="match status" value="1"/>
</dbReference>
<proteinExistence type="inferred from homology"/>
<evidence type="ECO:0000256" key="1">
    <source>
        <dbReference type="ARBA" id="ARBA00008486"/>
    </source>
</evidence>
<dbReference type="InterPro" id="IPR006597">
    <property type="entry name" value="Sel1-like"/>
</dbReference>
<dbReference type="PANTHER" id="PTHR13891:SF1">
    <property type="entry name" value="CYTOCHROME C OXIDASE ASSEMBLY FACTOR 7"/>
    <property type="match status" value="1"/>
</dbReference>
<dbReference type="AlphaFoldDB" id="A0A4Y6PRK2"/>
<name>A0A4Y6PRK2_PERCE</name>
<dbReference type="InterPro" id="IPR040239">
    <property type="entry name" value="HcpB-like"/>
</dbReference>
<sequence length="321" mass="34323">MMLKKLYLSLLTVIFTCACAGASGTKAPSEGSSADAAQEAAPGSVLPEHHRTQLRELSSAVADCQNDDVHACTELARRYAAGHEVPPSAEATETFAARACELGDDEHCAYLAVELVQHDHTAALGAGHIAKLCAAGYKPSCRAQARLMVSGRGLSKAPARAAKMMRPPCESGESDACWVLVDAVQAADVADKPWALDEYTALLDRVCQKGMEDACKQLGDFYFEGVTWGDATIEADVPRAKSYYQKAGQSPPSSAQVTVYSKPAGLIVIDGQVTTQRTPATVDISPGEHALRVKFDNGETSEPKSVTGRRGERVKLFFRYQ</sequence>
<dbReference type="SMART" id="SM00671">
    <property type="entry name" value="SEL1"/>
    <property type="match status" value="2"/>
</dbReference>
<accession>A0A5B8Y236</accession>
<reference evidence="5 6" key="1">
    <citation type="submission" date="2019-06" db="EMBL/GenBank/DDBJ databases">
        <title>Persicimonas caeni gen. nov., sp. nov., a predatory bacterium isolated from solar saltern.</title>
        <authorList>
            <person name="Wang S."/>
        </authorList>
    </citation>
    <scope>NUCLEOTIDE SEQUENCE [LARGE SCALE GENOMIC DNA]</scope>
    <source>
        <strain evidence="5 6">YN101</strain>
    </source>
</reference>
<evidence type="ECO:0000256" key="2">
    <source>
        <dbReference type="ARBA" id="ARBA00022737"/>
    </source>
</evidence>
<dbReference type="PANTHER" id="PTHR13891">
    <property type="entry name" value="CYTOCHROME C OXIDASE ASSEMBLY FACTOR 7"/>
    <property type="match status" value="1"/>
</dbReference>
<evidence type="ECO:0000313" key="5">
    <source>
        <dbReference type="EMBL" id="QDG50739.1"/>
    </source>
</evidence>
<accession>A0A4Y6PRK2</accession>
<dbReference type="Pfam" id="PF08308">
    <property type="entry name" value="PEGA"/>
    <property type="match status" value="1"/>
</dbReference>
<evidence type="ECO:0000313" key="6">
    <source>
        <dbReference type="Proteomes" id="UP000315995"/>
    </source>
</evidence>
<keyword evidence="3" id="KW-0732">Signal</keyword>
<organism evidence="5 6">
    <name type="scientific">Persicimonas caeni</name>
    <dbReference type="NCBI Taxonomy" id="2292766"/>
    <lineage>
        <taxon>Bacteria</taxon>
        <taxon>Deltaproteobacteria</taxon>
        <taxon>Bradymonadales</taxon>
        <taxon>Bradymonadaceae</taxon>
        <taxon>Persicimonas</taxon>
    </lineage>
</organism>
<feature type="domain" description="PEGA" evidence="4">
    <location>
        <begin position="256"/>
        <end position="316"/>
    </location>
</feature>
<dbReference type="InterPro" id="IPR013229">
    <property type="entry name" value="PEGA"/>
</dbReference>
<feature type="chain" id="PRO_5039940197" evidence="3">
    <location>
        <begin position="21"/>
        <end position="321"/>
    </location>
</feature>
<keyword evidence="2" id="KW-0677">Repeat</keyword>
<dbReference type="EMBL" id="CP041186">
    <property type="protein sequence ID" value="QDG50739.1"/>
    <property type="molecule type" value="Genomic_DNA"/>
</dbReference>
<dbReference type="SUPFAM" id="SSF81901">
    <property type="entry name" value="HCP-like"/>
    <property type="match status" value="1"/>
</dbReference>
<dbReference type="InterPro" id="IPR011990">
    <property type="entry name" value="TPR-like_helical_dom_sf"/>
</dbReference>
<comment type="similarity">
    <text evidence="1">Belongs to the hcp beta-lactamase family.</text>
</comment>
<protein>
    <submittedName>
        <fullName evidence="5">PEGA domain-containing protein</fullName>
    </submittedName>
</protein>
<dbReference type="PROSITE" id="PS51257">
    <property type="entry name" value="PROKAR_LIPOPROTEIN"/>
    <property type="match status" value="1"/>
</dbReference>
<evidence type="ECO:0000256" key="3">
    <source>
        <dbReference type="SAM" id="SignalP"/>
    </source>
</evidence>
<feature type="signal peptide" evidence="3">
    <location>
        <begin position="1"/>
        <end position="20"/>
    </location>
</feature>